<feature type="compositionally biased region" description="Low complexity" evidence="1">
    <location>
        <begin position="26"/>
        <end position="39"/>
    </location>
</feature>
<sequence length="48" mass="5057">MTYSWQNLLSPARVPRMPLGSISSDSSFGQRSSLLTSSSSPPPFPSGG</sequence>
<protein>
    <submittedName>
        <fullName evidence="2">Uncharacterized protein</fullName>
    </submittedName>
</protein>
<organism evidence="2">
    <name type="scientific">Anguilla anguilla</name>
    <name type="common">European freshwater eel</name>
    <name type="synonym">Muraena anguilla</name>
    <dbReference type="NCBI Taxonomy" id="7936"/>
    <lineage>
        <taxon>Eukaryota</taxon>
        <taxon>Metazoa</taxon>
        <taxon>Chordata</taxon>
        <taxon>Craniata</taxon>
        <taxon>Vertebrata</taxon>
        <taxon>Euteleostomi</taxon>
        <taxon>Actinopterygii</taxon>
        <taxon>Neopterygii</taxon>
        <taxon>Teleostei</taxon>
        <taxon>Anguilliformes</taxon>
        <taxon>Anguillidae</taxon>
        <taxon>Anguilla</taxon>
    </lineage>
</organism>
<evidence type="ECO:0000256" key="1">
    <source>
        <dbReference type="SAM" id="MobiDB-lite"/>
    </source>
</evidence>
<name>A0A0E9SVV1_ANGAN</name>
<evidence type="ECO:0000313" key="2">
    <source>
        <dbReference type="EMBL" id="JAH45367.1"/>
    </source>
</evidence>
<feature type="region of interest" description="Disordered" evidence="1">
    <location>
        <begin position="1"/>
        <end position="48"/>
    </location>
</feature>
<reference evidence="2" key="1">
    <citation type="submission" date="2014-11" db="EMBL/GenBank/DDBJ databases">
        <authorList>
            <person name="Amaro Gonzalez C."/>
        </authorList>
    </citation>
    <scope>NUCLEOTIDE SEQUENCE</scope>
</reference>
<dbReference type="AlphaFoldDB" id="A0A0E9SVV1"/>
<reference evidence="2" key="2">
    <citation type="journal article" date="2015" name="Fish Shellfish Immunol.">
        <title>Early steps in the European eel (Anguilla anguilla)-Vibrio vulnificus interaction in the gills: Role of the RtxA13 toxin.</title>
        <authorList>
            <person name="Callol A."/>
            <person name="Pajuelo D."/>
            <person name="Ebbesson L."/>
            <person name="Teles M."/>
            <person name="MacKenzie S."/>
            <person name="Amaro C."/>
        </authorList>
    </citation>
    <scope>NUCLEOTIDE SEQUENCE</scope>
</reference>
<proteinExistence type="predicted"/>
<accession>A0A0E9SVV1</accession>
<dbReference type="EMBL" id="GBXM01063210">
    <property type="protein sequence ID" value="JAH45367.1"/>
    <property type="molecule type" value="Transcribed_RNA"/>
</dbReference>